<reference evidence="5 6" key="1">
    <citation type="submission" date="2019-06" db="EMBL/GenBank/DDBJ databases">
        <title>Sequencing the genomes of 1000 actinobacteria strains.</title>
        <authorList>
            <person name="Klenk H.-P."/>
        </authorList>
    </citation>
    <scope>NUCLEOTIDE SEQUENCE [LARGE SCALE GENOMIC DNA]</scope>
    <source>
        <strain evidence="5 6">DSM 17305</strain>
    </source>
</reference>
<dbReference type="AlphaFoldDB" id="A0A542EWG6"/>
<gene>
    <name evidence="5" type="ORF">FB475_3882</name>
</gene>
<comment type="caution">
    <text evidence="5">The sequence shown here is derived from an EMBL/GenBank/DDBJ whole genome shotgun (WGS) entry which is preliminary data.</text>
</comment>
<protein>
    <submittedName>
        <fullName evidence="5">Surface rod structure-forming protein G</fullName>
    </submittedName>
</protein>
<proteinExistence type="predicted"/>
<evidence type="ECO:0000256" key="1">
    <source>
        <dbReference type="ARBA" id="ARBA00022729"/>
    </source>
</evidence>
<evidence type="ECO:0000313" key="6">
    <source>
        <dbReference type="Proteomes" id="UP000316298"/>
    </source>
</evidence>
<evidence type="ECO:0000313" key="5">
    <source>
        <dbReference type="EMBL" id="TQJ19709.1"/>
    </source>
</evidence>
<accession>A0A542EWG6</accession>
<feature type="region of interest" description="Disordered" evidence="2">
    <location>
        <begin position="96"/>
        <end position="117"/>
    </location>
</feature>
<keyword evidence="1" id="KW-0732">Signal</keyword>
<dbReference type="Gene3D" id="2.20.230.10">
    <property type="entry name" value="Resuscitation-promoting factor rpfb"/>
    <property type="match status" value="1"/>
</dbReference>
<evidence type="ECO:0000256" key="3">
    <source>
        <dbReference type="SAM" id="Phobius"/>
    </source>
</evidence>
<dbReference type="InterPro" id="IPR011098">
    <property type="entry name" value="G5_dom"/>
</dbReference>
<keyword evidence="3" id="KW-0472">Membrane</keyword>
<dbReference type="Proteomes" id="UP000316298">
    <property type="component" value="Unassembled WGS sequence"/>
</dbReference>
<keyword evidence="6" id="KW-1185">Reference proteome</keyword>
<dbReference type="PROSITE" id="PS51109">
    <property type="entry name" value="G5"/>
    <property type="match status" value="1"/>
</dbReference>
<keyword evidence="3" id="KW-0812">Transmembrane</keyword>
<organism evidence="5 6">
    <name type="scientific">Kribbella jejuensis</name>
    <dbReference type="NCBI Taxonomy" id="236068"/>
    <lineage>
        <taxon>Bacteria</taxon>
        <taxon>Bacillati</taxon>
        <taxon>Actinomycetota</taxon>
        <taxon>Actinomycetes</taxon>
        <taxon>Propionibacteriales</taxon>
        <taxon>Kribbellaceae</taxon>
        <taxon>Kribbella</taxon>
    </lineage>
</organism>
<dbReference type="EMBL" id="VFMM01000001">
    <property type="protein sequence ID" value="TQJ19709.1"/>
    <property type="molecule type" value="Genomic_DNA"/>
</dbReference>
<feature type="transmembrane region" description="Helical" evidence="3">
    <location>
        <begin position="51"/>
        <end position="70"/>
    </location>
</feature>
<dbReference type="SMART" id="SM01208">
    <property type="entry name" value="G5"/>
    <property type="match status" value="1"/>
</dbReference>
<dbReference type="Pfam" id="PF07501">
    <property type="entry name" value="G5"/>
    <property type="match status" value="1"/>
</dbReference>
<name>A0A542EWG6_9ACTN</name>
<feature type="domain" description="G5" evidence="4">
    <location>
        <begin position="118"/>
        <end position="199"/>
    </location>
</feature>
<evidence type="ECO:0000256" key="2">
    <source>
        <dbReference type="SAM" id="MobiDB-lite"/>
    </source>
</evidence>
<keyword evidence="3" id="KW-1133">Transmembrane helix</keyword>
<sequence length="259" mass="26842">MCQVWVGIAWWGAGVRGCGWGWVVVQIGIRLGMPGLGESAAGGNRRRGGRIVVLVRVALGAVAVVVLAGGCGAGEGESTVGEPAGLVSTRVVVSPPASSAPPVSSKPSVGSVGPVTPKAKMTTTEEVVEFRVIPFKKRTVTDDSLATGEKRVRTAGVDGTRRLTYQVTYVDGVQTAKRLVRQEVAKEPRTQVVVVGTKVDEPAQSSDCDPNYSGCVPIASDVDCAGGSGNGPEYVQGPIRVIGTDIYRLDADHDGIACE</sequence>
<evidence type="ECO:0000259" key="4">
    <source>
        <dbReference type="PROSITE" id="PS51109"/>
    </source>
</evidence>